<gene>
    <name evidence="1" type="ORF">EJ06DRAFT_522473</name>
</gene>
<accession>A0A6G1HUK2</accession>
<name>A0A6G1HUK2_9PEZI</name>
<proteinExistence type="predicted"/>
<keyword evidence="2" id="KW-1185">Reference proteome</keyword>
<evidence type="ECO:0000313" key="1">
    <source>
        <dbReference type="EMBL" id="KAF2399604.1"/>
    </source>
</evidence>
<dbReference type="AlphaFoldDB" id="A0A6G1HUK2"/>
<reference evidence="1" key="1">
    <citation type="journal article" date="2020" name="Stud. Mycol.">
        <title>101 Dothideomycetes genomes: a test case for predicting lifestyles and emergence of pathogens.</title>
        <authorList>
            <person name="Haridas S."/>
            <person name="Albert R."/>
            <person name="Binder M."/>
            <person name="Bloem J."/>
            <person name="Labutti K."/>
            <person name="Salamov A."/>
            <person name="Andreopoulos B."/>
            <person name="Baker S."/>
            <person name="Barry K."/>
            <person name="Bills G."/>
            <person name="Bluhm B."/>
            <person name="Cannon C."/>
            <person name="Castanera R."/>
            <person name="Culley D."/>
            <person name="Daum C."/>
            <person name="Ezra D."/>
            <person name="Gonzalez J."/>
            <person name="Henrissat B."/>
            <person name="Kuo A."/>
            <person name="Liang C."/>
            <person name="Lipzen A."/>
            <person name="Lutzoni F."/>
            <person name="Magnuson J."/>
            <person name="Mondo S."/>
            <person name="Nolan M."/>
            <person name="Ohm R."/>
            <person name="Pangilinan J."/>
            <person name="Park H.-J."/>
            <person name="Ramirez L."/>
            <person name="Alfaro M."/>
            <person name="Sun H."/>
            <person name="Tritt A."/>
            <person name="Yoshinaga Y."/>
            <person name="Zwiers L.-H."/>
            <person name="Turgeon B."/>
            <person name="Goodwin S."/>
            <person name="Spatafora J."/>
            <person name="Crous P."/>
            <person name="Grigoriev I."/>
        </authorList>
    </citation>
    <scope>NUCLEOTIDE SEQUENCE</scope>
    <source>
        <strain evidence="1">CBS 262.69</strain>
    </source>
</reference>
<sequence length="106" mass="11564">MPVGSAADEKTQVLGLDVVINSHVSRHGRSTLYHTSVAFFHKTMGYKYCFVPATTDTVSSPMGLGSDYERVSIPSLGQKAHLADSMQFPLEYFLPVEDDGPGAHYV</sequence>
<evidence type="ECO:0000313" key="2">
    <source>
        <dbReference type="Proteomes" id="UP000799640"/>
    </source>
</evidence>
<dbReference type="OrthoDB" id="2262349at2759"/>
<dbReference type="EMBL" id="ML996697">
    <property type="protein sequence ID" value="KAF2399604.1"/>
    <property type="molecule type" value="Genomic_DNA"/>
</dbReference>
<organism evidence="1 2">
    <name type="scientific">Trichodelitschia bisporula</name>
    <dbReference type="NCBI Taxonomy" id="703511"/>
    <lineage>
        <taxon>Eukaryota</taxon>
        <taxon>Fungi</taxon>
        <taxon>Dikarya</taxon>
        <taxon>Ascomycota</taxon>
        <taxon>Pezizomycotina</taxon>
        <taxon>Dothideomycetes</taxon>
        <taxon>Dothideomycetes incertae sedis</taxon>
        <taxon>Phaeotrichales</taxon>
        <taxon>Phaeotrichaceae</taxon>
        <taxon>Trichodelitschia</taxon>
    </lineage>
</organism>
<protein>
    <submittedName>
        <fullName evidence="1">Uncharacterized protein</fullName>
    </submittedName>
</protein>
<dbReference type="Proteomes" id="UP000799640">
    <property type="component" value="Unassembled WGS sequence"/>
</dbReference>